<dbReference type="SUPFAM" id="SSF47240">
    <property type="entry name" value="Ferritin-like"/>
    <property type="match status" value="1"/>
</dbReference>
<dbReference type="RefSeq" id="WP_073786036.1">
    <property type="nucleotide sequence ID" value="NZ_CP108638.1"/>
</dbReference>
<dbReference type="EMBL" id="LFBV01000002">
    <property type="protein sequence ID" value="OKH94478.1"/>
    <property type="molecule type" value="Genomic_DNA"/>
</dbReference>
<gene>
    <name evidence="2" type="ORF">AB852_09320</name>
</gene>
<reference evidence="2 3" key="1">
    <citation type="submission" date="2015-06" db="EMBL/GenBank/DDBJ databases">
        <title>Cloning and characterization of the uncialamcin biosynthetic gene cluster.</title>
        <authorList>
            <person name="Yan X."/>
            <person name="Huang T."/>
            <person name="Ge H."/>
            <person name="Shen B."/>
        </authorList>
    </citation>
    <scope>NUCLEOTIDE SEQUENCE [LARGE SCALE GENOMIC DNA]</scope>
    <source>
        <strain evidence="2 3">DCA2648</strain>
    </source>
</reference>
<dbReference type="Pfam" id="PF02915">
    <property type="entry name" value="Rubrerythrin"/>
    <property type="match status" value="1"/>
</dbReference>
<comment type="caution">
    <text evidence="2">The sequence shown here is derived from an EMBL/GenBank/DDBJ whole genome shotgun (WGS) entry which is preliminary data.</text>
</comment>
<dbReference type="InterPro" id="IPR009078">
    <property type="entry name" value="Ferritin-like_SF"/>
</dbReference>
<dbReference type="InterPro" id="IPR003251">
    <property type="entry name" value="Rr_diiron-bd_dom"/>
</dbReference>
<proteinExistence type="predicted"/>
<keyword evidence="3" id="KW-1185">Reference proteome</keyword>
<evidence type="ECO:0000313" key="3">
    <source>
        <dbReference type="Proteomes" id="UP000186455"/>
    </source>
</evidence>
<dbReference type="Proteomes" id="UP000186455">
    <property type="component" value="Unassembled WGS sequence"/>
</dbReference>
<dbReference type="CDD" id="cd01041">
    <property type="entry name" value="Rubrerythrin"/>
    <property type="match status" value="1"/>
</dbReference>
<dbReference type="STRING" id="1048205.AB852_09320"/>
<dbReference type="InterPro" id="IPR012347">
    <property type="entry name" value="Ferritin-like"/>
</dbReference>
<dbReference type="PANTHER" id="PTHR33746:SF4">
    <property type="entry name" value="RUBRERYTHRIN"/>
    <property type="match status" value="1"/>
</dbReference>
<protein>
    <submittedName>
        <fullName evidence="2">Rubrerythrin</fullName>
    </submittedName>
</protein>
<dbReference type="GO" id="GO:0016491">
    <property type="term" value="F:oxidoreductase activity"/>
    <property type="evidence" value="ECO:0007669"/>
    <property type="project" value="InterPro"/>
</dbReference>
<sequence length="150" mass="15513">MEPDQSLADGVRAAFLAEAATAARYTYFAQVAGIEGHTEAARVFGELAESVACAAHGHLDVLRDLLGGGDPGTGLAIGDTRRNLAAAISGDLGEATERYPGLAARAHTEGVADLASWLETLCTLKKSHVDRLEQALTGLTEPRFAGNGAP</sequence>
<dbReference type="GO" id="GO:0046872">
    <property type="term" value="F:metal ion binding"/>
    <property type="evidence" value="ECO:0007669"/>
    <property type="project" value="InterPro"/>
</dbReference>
<name>A0A1Q4V9F0_9ACTN</name>
<dbReference type="InterPro" id="IPR052753">
    <property type="entry name" value="Rbr2/Nigerythrin"/>
</dbReference>
<dbReference type="Gene3D" id="1.20.1260.10">
    <property type="match status" value="1"/>
</dbReference>
<accession>A0A1Q4V9F0</accession>
<organism evidence="2 3">
    <name type="scientific">Streptomyces uncialis</name>
    <dbReference type="NCBI Taxonomy" id="1048205"/>
    <lineage>
        <taxon>Bacteria</taxon>
        <taxon>Bacillati</taxon>
        <taxon>Actinomycetota</taxon>
        <taxon>Actinomycetes</taxon>
        <taxon>Kitasatosporales</taxon>
        <taxon>Streptomycetaceae</taxon>
        <taxon>Streptomyces</taxon>
    </lineage>
</organism>
<dbReference type="AlphaFoldDB" id="A0A1Q4V9F0"/>
<evidence type="ECO:0000259" key="1">
    <source>
        <dbReference type="Pfam" id="PF02915"/>
    </source>
</evidence>
<feature type="domain" description="Rubrerythrin diiron-binding" evidence="1">
    <location>
        <begin position="12"/>
        <end position="135"/>
    </location>
</feature>
<dbReference type="PANTHER" id="PTHR33746">
    <property type="entry name" value="RUBRERYTHRIN"/>
    <property type="match status" value="1"/>
</dbReference>
<evidence type="ECO:0000313" key="2">
    <source>
        <dbReference type="EMBL" id="OKH94478.1"/>
    </source>
</evidence>